<sequence length="160" mass="18421">MLSLDALRTNAVERAVALLDRVSARRGRLPQMPEHLATGERGEEAAFFYLRRNGFTVVARRWNDGPMQGDIDLIAWQGDVLCFVEVKTRTSKEMATASSAVDRNKRKTLRRLARTYLRHLPDADDEEMRPETRFDIITVYELRGKEREVTLIPGAFGWRD</sequence>
<name>A0ABW1EAW2_9BACT</name>
<dbReference type="PANTHER" id="PTHR34039:SF1">
    <property type="entry name" value="UPF0102 PROTEIN YRAN"/>
    <property type="match status" value="1"/>
</dbReference>
<evidence type="ECO:0000313" key="3">
    <source>
        <dbReference type="EMBL" id="MFC5861484.1"/>
    </source>
</evidence>
<dbReference type="InterPro" id="IPR011856">
    <property type="entry name" value="tRNA_endonuc-like_dom_sf"/>
</dbReference>
<dbReference type="Proteomes" id="UP001596091">
    <property type="component" value="Unassembled WGS sequence"/>
</dbReference>
<gene>
    <name evidence="3" type="ORF">ACFPT7_04205</name>
</gene>
<dbReference type="Gene3D" id="3.40.1350.10">
    <property type="match status" value="1"/>
</dbReference>
<dbReference type="InterPro" id="IPR003509">
    <property type="entry name" value="UPF0102_YraN-like"/>
</dbReference>
<keyword evidence="4" id="KW-1185">Reference proteome</keyword>
<comment type="similarity">
    <text evidence="1 2">Belongs to the UPF0102 family.</text>
</comment>
<dbReference type="InterPro" id="IPR011335">
    <property type="entry name" value="Restrct_endonuc-II-like"/>
</dbReference>
<dbReference type="SUPFAM" id="SSF52980">
    <property type="entry name" value="Restriction endonuclease-like"/>
    <property type="match status" value="1"/>
</dbReference>
<organism evidence="3 4">
    <name type="scientific">Acidicapsa dinghuensis</name>
    <dbReference type="NCBI Taxonomy" id="2218256"/>
    <lineage>
        <taxon>Bacteria</taxon>
        <taxon>Pseudomonadati</taxon>
        <taxon>Acidobacteriota</taxon>
        <taxon>Terriglobia</taxon>
        <taxon>Terriglobales</taxon>
        <taxon>Acidobacteriaceae</taxon>
        <taxon>Acidicapsa</taxon>
    </lineage>
</organism>
<comment type="caution">
    <text evidence="3">The sequence shown here is derived from an EMBL/GenBank/DDBJ whole genome shotgun (WGS) entry which is preliminary data.</text>
</comment>
<dbReference type="EMBL" id="JBHSPH010000001">
    <property type="protein sequence ID" value="MFC5861484.1"/>
    <property type="molecule type" value="Genomic_DNA"/>
</dbReference>
<evidence type="ECO:0000256" key="1">
    <source>
        <dbReference type="ARBA" id="ARBA00006738"/>
    </source>
</evidence>
<dbReference type="Pfam" id="PF02021">
    <property type="entry name" value="UPF0102"/>
    <property type="match status" value="1"/>
</dbReference>
<accession>A0ABW1EAW2</accession>
<dbReference type="HAMAP" id="MF_00048">
    <property type="entry name" value="UPF0102"/>
    <property type="match status" value="1"/>
</dbReference>
<dbReference type="RefSeq" id="WP_263333598.1">
    <property type="nucleotide sequence ID" value="NZ_JAGSYH010000002.1"/>
</dbReference>
<evidence type="ECO:0000313" key="4">
    <source>
        <dbReference type="Proteomes" id="UP001596091"/>
    </source>
</evidence>
<protein>
    <recommendedName>
        <fullName evidence="2">UPF0102 protein ACFPT7_04205</fullName>
    </recommendedName>
</protein>
<reference evidence="4" key="1">
    <citation type="journal article" date="2019" name="Int. J. Syst. Evol. Microbiol.">
        <title>The Global Catalogue of Microorganisms (GCM) 10K type strain sequencing project: providing services to taxonomists for standard genome sequencing and annotation.</title>
        <authorList>
            <consortium name="The Broad Institute Genomics Platform"/>
            <consortium name="The Broad Institute Genome Sequencing Center for Infectious Disease"/>
            <person name="Wu L."/>
            <person name="Ma J."/>
        </authorList>
    </citation>
    <scope>NUCLEOTIDE SEQUENCE [LARGE SCALE GENOMIC DNA]</scope>
    <source>
        <strain evidence="4">JCM 4087</strain>
    </source>
</reference>
<dbReference type="PANTHER" id="PTHR34039">
    <property type="entry name" value="UPF0102 PROTEIN YRAN"/>
    <property type="match status" value="1"/>
</dbReference>
<evidence type="ECO:0000256" key="2">
    <source>
        <dbReference type="HAMAP-Rule" id="MF_00048"/>
    </source>
</evidence>
<proteinExistence type="inferred from homology"/>